<dbReference type="SUPFAM" id="SSF81382">
    <property type="entry name" value="Skp1 dimerisation domain-like"/>
    <property type="match status" value="1"/>
</dbReference>
<dbReference type="InterPro" id="IPR011333">
    <property type="entry name" value="SKP1/BTB/POZ_sf"/>
</dbReference>
<evidence type="ECO:0000313" key="3">
    <source>
        <dbReference type="Proteomes" id="UP000001070"/>
    </source>
</evidence>
<reference evidence="2 3" key="1">
    <citation type="journal article" date="2007" name="Nature">
        <title>Evolution of genes and genomes on the Drosophila phylogeny.</title>
        <authorList>
            <consortium name="Drosophila 12 Genomes Consortium"/>
            <person name="Clark A.G."/>
            <person name="Eisen M.B."/>
            <person name="Smith D.R."/>
            <person name="Bergman C.M."/>
            <person name="Oliver B."/>
            <person name="Markow T.A."/>
            <person name="Kaufman T.C."/>
            <person name="Kellis M."/>
            <person name="Gelbart W."/>
            <person name="Iyer V.N."/>
            <person name="Pollard D.A."/>
            <person name="Sackton T.B."/>
            <person name="Larracuente A.M."/>
            <person name="Singh N.D."/>
            <person name="Abad J.P."/>
            <person name="Abt D.N."/>
            <person name="Adryan B."/>
            <person name="Aguade M."/>
            <person name="Akashi H."/>
            <person name="Anderson W.W."/>
            <person name="Aquadro C.F."/>
            <person name="Ardell D.H."/>
            <person name="Arguello R."/>
            <person name="Artieri C.G."/>
            <person name="Barbash D.A."/>
            <person name="Barker D."/>
            <person name="Barsanti P."/>
            <person name="Batterham P."/>
            <person name="Batzoglou S."/>
            <person name="Begun D."/>
            <person name="Bhutkar A."/>
            <person name="Blanco E."/>
            <person name="Bosak S.A."/>
            <person name="Bradley R.K."/>
            <person name="Brand A.D."/>
            <person name="Brent M.R."/>
            <person name="Brooks A.N."/>
            <person name="Brown R.H."/>
            <person name="Butlin R.K."/>
            <person name="Caggese C."/>
            <person name="Calvi B.R."/>
            <person name="Bernardo de Carvalho A."/>
            <person name="Caspi A."/>
            <person name="Castrezana S."/>
            <person name="Celniker S.E."/>
            <person name="Chang J.L."/>
            <person name="Chapple C."/>
            <person name="Chatterji S."/>
            <person name="Chinwalla A."/>
            <person name="Civetta A."/>
            <person name="Clifton S.W."/>
            <person name="Comeron J.M."/>
            <person name="Costello J.C."/>
            <person name="Coyne J.A."/>
            <person name="Daub J."/>
            <person name="David R.G."/>
            <person name="Delcher A.L."/>
            <person name="Delehaunty K."/>
            <person name="Do C.B."/>
            <person name="Ebling H."/>
            <person name="Edwards K."/>
            <person name="Eickbush T."/>
            <person name="Evans J.D."/>
            <person name="Filipski A."/>
            <person name="Findeiss S."/>
            <person name="Freyhult E."/>
            <person name="Fulton L."/>
            <person name="Fulton R."/>
            <person name="Garcia A.C."/>
            <person name="Gardiner A."/>
            <person name="Garfield D.A."/>
            <person name="Garvin B.E."/>
            <person name="Gibson G."/>
            <person name="Gilbert D."/>
            <person name="Gnerre S."/>
            <person name="Godfrey J."/>
            <person name="Good R."/>
            <person name="Gotea V."/>
            <person name="Gravely B."/>
            <person name="Greenberg A.J."/>
            <person name="Griffiths-Jones S."/>
            <person name="Gross S."/>
            <person name="Guigo R."/>
            <person name="Gustafson E.A."/>
            <person name="Haerty W."/>
            <person name="Hahn M.W."/>
            <person name="Halligan D.L."/>
            <person name="Halpern A.L."/>
            <person name="Halter G.M."/>
            <person name="Han M.V."/>
            <person name="Heger A."/>
            <person name="Hillier L."/>
            <person name="Hinrichs A.S."/>
            <person name="Holmes I."/>
            <person name="Hoskins R.A."/>
            <person name="Hubisz M.J."/>
            <person name="Hultmark D."/>
            <person name="Huntley M.A."/>
            <person name="Jaffe D.B."/>
            <person name="Jagadeeshan S."/>
            <person name="Jeck W.R."/>
            <person name="Johnson J."/>
            <person name="Jones C.D."/>
            <person name="Jordan W.C."/>
            <person name="Karpen G.H."/>
            <person name="Kataoka E."/>
            <person name="Keightley P.D."/>
            <person name="Kheradpour P."/>
            <person name="Kirkness E.F."/>
            <person name="Koerich L.B."/>
            <person name="Kristiansen K."/>
            <person name="Kudrna D."/>
            <person name="Kulathinal R.J."/>
            <person name="Kumar S."/>
            <person name="Kwok R."/>
            <person name="Lander E."/>
            <person name="Langley C.H."/>
            <person name="Lapoint R."/>
            <person name="Lazzaro B.P."/>
            <person name="Lee S.J."/>
            <person name="Levesque L."/>
            <person name="Li R."/>
            <person name="Lin C.F."/>
            <person name="Lin M.F."/>
            <person name="Lindblad-Toh K."/>
            <person name="Llopart A."/>
            <person name="Long M."/>
            <person name="Low L."/>
            <person name="Lozovsky E."/>
            <person name="Lu J."/>
            <person name="Luo M."/>
            <person name="Machado C.A."/>
            <person name="Makalowski W."/>
            <person name="Marzo M."/>
            <person name="Matsuda M."/>
            <person name="Matzkin L."/>
            <person name="McAllister B."/>
            <person name="McBride C.S."/>
            <person name="McKernan B."/>
            <person name="McKernan K."/>
            <person name="Mendez-Lago M."/>
            <person name="Minx P."/>
            <person name="Mollenhauer M.U."/>
            <person name="Montooth K."/>
            <person name="Mount S.M."/>
            <person name="Mu X."/>
            <person name="Myers E."/>
            <person name="Negre B."/>
            <person name="Newfeld S."/>
            <person name="Nielsen R."/>
            <person name="Noor M.A."/>
            <person name="O'Grady P."/>
            <person name="Pachter L."/>
            <person name="Papaceit M."/>
            <person name="Parisi M.J."/>
            <person name="Parisi M."/>
            <person name="Parts L."/>
            <person name="Pedersen J.S."/>
            <person name="Pesole G."/>
            <person name="Phillippy A.M."/>
            <person name="Ponting C.P."/>
            <person name="Pop M."/>
            <person name="Porcelli D."/>
            <person name="Powell J.R."/>
            <person name="Prohaska S."/>
            <person name="Pruitt K."/>
            <person name="Puig M."/>
            <person name="Quesneville H."/>
            <person name="Ram K.R."/>
            <person name="Rand D."/>
            <person name="Rasmussen M.D."/>
            <person name="Reed L.K."/>
            <person name="Reenan R."/>
            <person name="Reily A."/>
            <person name="Remington K.A."/>
            <person name="Rieger T.T."/>
            <person name="Ritchie M.G."/>
            <person name="Robin C."/>
            <person name="Rogers Y.H."/>
            <person name="Rohde C."/>
            <person name="Rozas J."/>
            <person name="Rubenfield M.J."/>
            <person name="Ruiz A."/>
            <person name="Russo S."/>
            <person name="Salzberg S.L."/>
            <person name="Sanchez-Gracia A."/>
            <person name="Saranga D.J."/>
            <person name="Sato H."/>
            <person name="Schaeffer S.W."/>
            <person name="Schatz M.C."/>
            <person name="Schlenke T."/>
            <person name="Schwartz R."/>
            <person name="Segarra C."/>
            <person name="Singh R.S."/>
            <person name="Sirot L."/>
            <person name="Sirota M."/>
            <person name="Sisneros N.B."/>
            <person name="Smith C.D."/>
            <person name="Smith T.F."/>
            <person name="Spieth J."/>
            <person name="Stage D.E."/>
            <person name="Stark A."/>
            <person name="Stephan W."/>
            <person name="Strausberg R.L."/>
            <person name="Strempel S."/>
            <person name="Sturgill D."/>
            <person name="Sutton G."/>
            <person name="Sutton G.G."/>
            <person name="Tao W."/>
            <person name="Teichmann S."/>
            <person name="Tobari Y.N."/>
            <person name="Tomimura Y."/>
            <person name="Tsolas J.M."/>
            <person name="Valente V.L."/>
            <person name="Venter E."/>
            <person name="Venter J.C."/>
            <person name="Vicario S."/>
            <person name="Vieira F.G."/>
            <person name="Vilella A.J."/>
            <person name="Villasante A."/>
            <person name="Walenz B."/>
            <person name="Wang J."/>
            <person name="Wasserman M."/>
            <person name="Watts T."/>
            <person name="Wilson D."/>
            <person name="Wilson R.K."/>
            <person name="Wing R.A."/>
            <person name="Wolfner M.F."/>
            <person name="Wong A."/>
            <person name="Wong G.K."/>
            <person name="Wu C.I."/>
            <person name="Wu G."/>
            <person name="Yamamoto D."/>
            <person name="Yang H.P."/>
            <person name="Yang S.P."/>
            <person name="Yorke J.A."/>
            <person name="Yoshida K."/>
            <person name="Zdobnov E."/>
            <person name="Zhang P."/>
            <person name="Zhang Y."/>
            <person name="Zimin A.V."/>
            <person name="Baldwin J."/>
            <person name="Abdouelleil A."/>
            <person name="Abdulkadir J."/>
            <person name="Abebe A."/>
            <person name="Abera B."/>
            <person name="Abreu J."/>
            <person name="Acer S.C."/>
            <person name="Aftuck L."/>
            <person name="Alexander A."/>
            <person name="An P."/>
            <person name="Anderson E."/>
            <person name="Anderson S."/>
            <person name="Arachi H."/>
            <person name="Azer M."/>
            <person name="Bachantsang P."/>
            <person name="Barry A."/>
            <person name="Bayul T."/>
            <person name="Berlin A."/>
            <person name="Bessette D."/>
            <person name="Bloom T."/>
            <person name="Blye J."/>
            <person name="Boguslavskiy L."/>
            <person name="Bonnet C."/>
            <person name="Boukhgalter B."/>
            <person name="Bourzgui I."/>
            <person name="Brown A."/>
            <person name="Cahill P."/>
            <person name="Channer S."/>
            <person name="Cheshatsang Y."/>
            <person name="Chuda L."/>
            <person name="Citroen M."/>
            <person name="Collymore A."/>
            <person name="Cooke P."/>
            <person name="Costello M."/>
            <person name="D'Aco K."/>
            <person name="Daza R."/>
            <person name="De Haan G."/>
            <person name="DeGray S."/>
            <person name="DeMaso C."/>
            <person name="Dhargay N."/>
            <person name="Dooley K."/>
            <person name="Dooley E."/>
            <person name="Doricent M."/>
            <person name="Dorje P."/>
            <person name="Dorjee K."/>
            <person name="Dupes A."/>
            <person name="Elong R."/>
            <person name="Falk J."/>
            <person name="Farina A."/>
            <person name="Faro S."/>
            <person name="Ferguson D."/>
            <person name="Fisher S."/>
            <person name="Foley C.D."/>
            <person name="Franke A."/>
            <person name="Friedrich D."/>
            <person name="Gadbois L."/>
            <person name="Gearin G."/>
            <person name="Gearin C.R."/>
            <person name="Giannoukos G."/>
            <person name="Goode T."/>
            <person name="Graham J."/>
            <person name="Grandbois E."/>
            <person name="Grewal S."/>
            <person name="Gyaltsen K."/>
            <person name="Hafez N."/>
            <person name="Hagos B."/>
            <person name="Hall J."/>
            <person name="Henson C."/>
            <person name="Hollinger A."/>
            <person name="Honan T."/>
            <person name="Huard M.D."/>
            <person name="Hughes L."/>
            <person name="Hurhula B."/>
            <person name="Husby M.E."/>
            <person name="Kamat A."/>
            <person name="Kanga B."/>
            <person name="Kashin S."/>
            <person name="Khazanovich D."/>
            <person name="Kisner P."/>
            <person name="Lance K."/>
            <person name="Lara M."/>
            <person name="Lee W."/>
            <person name="Lennon N."/>
            <person name="Letendre F."/>
            <person name="LeVine R."/>
            <person name="Lipovsky A."/>
            <person name="Liu X."/>
            <person name="Liu J."/>
            <person name="Liu S."/>
            <person name="Lokyitsang T."/>
            <person name="Lokyitsang Y."/>
            <person name="Lubonja R."/>
            <person name="Lui A."/>
            <person name="MacDonald P."/>
            <person name="Magnisalis V."/>
            <person name="Maru K."/>
            <person name="Matthews C."/>
            <person name="McCusker W."/>
            <person name="McDonough S."/>
            <person name="Mehta T."/>
            <person name="Meldrim J."/>
            <person name="Meneus L."/>
            <person name="Mihai O."/>
            <person name="Mihalev A."/>
            <person name="Mihova T."/>
            <person name="Mittelman R."/>
            <person name="Mlenga V."/>
            <person name="Montmayeur A."/>
            <person name="Mulrain L."/>
            <person name="Navidi A."/>
            <person name="Naylor J."/>
            <person name="Negash T."/>
            <person name="Nguyen T."/>
            <person name="Nguyen N."/>
            <person name="Nicol R."/>
            <person name="Norbu C."/>
            <person name="Norbu N."/>
            <person name="Novod N."/>
            <person name="O'Neill B."/>
            <person name="Osman S."/>
            <person name="Markiewicz E."/>
            <person name="Oyono O.L."/>
            <person name="Patti C."/>
            <person name="Phunkhang P."/>
            <person name="Pierre F."/>
            <person name="Priest M."/>
            <person name="Raghuraman S."/>
            <person name="Rege F."/>
            <person name="Reyes R."/>
            <person name="Rise C."/>
            <person name="Rogov P."/>
            <person name="Ross K."/>
            <person name="Ryan E."/>
            <person name="Settipalli S."/>
            <person name="Shea T."/>
            <person name="Sherpa N."/>
            <person name="Shi L."/>
            <person name="Shih D."/>
            <person name="Sparrow T."/>
            <person name="Spaulding J."/>
            <person name="Stalker J."/>
            <person name="Stange-Thomann N."/>
            <person name="Stavropoulos S."/>
            <person name="Stone C."/>
            <person name="Strader C."/>
            <person name="Tesfaye S."/>
            <person name="Thomson T."/>
            <person name="Thoulutsang Y."/>
            <person name="Thoulutsang D."/>
            <person name="Topham K."/>
            <person name="Topping I."/>
            <person name="Tsamla T."/>
            <person name="Vassiliev H."/>
            <person name="Vo A."/>
            <person name="Wangchuk T."/>
            <person name="Wangdi T."/>
            <person name="Weiand M."/>
            <person name="Wilkinson J."/>
            <person name="Wilson A."/>
            <person name="Yadav S."/>
            <person name="Young G."/>
            <person name="Yu Q."/>
            <person name="Zembek L."/>
            <person name="Zhong D."/>
            <person name="Zimmer A."/>
            <person name="Zwirko Z."/>
            <person name="Jaffe D.B."/>
            <person name="Alvarez P."/>
            <person name="Brockman W."/>
            <person name="Butler J."/>
            <person name="Chin C."/>
            <person name="Gnerre S."/>
            <person name="Grabherr M."/>
            <person name="Kleber M."/>
            <person name="Mauceli E."/>
            <person name="MacCallum I."/>
        </authorList>
    </citation>
    <scope>NUCLEOTIDE SEQUENCE [LARGE SCALE GENOMIC DNA]</scope>
    <source>
        <strain evidence="3">Tucson 15287-2541.00</strain>
    </source>
</reference>
<dbReference type="InParanoid" id="B4JM32"/>
<dbReference type="Gene3D" id="3.30.710.10">
    <property type="entry name" value="Potassium Channel Kv1.1, Chain A"/>
    <property type="match status" value="1"/>
</dbReference>
<protein>
    <submittedName>
        <fullName evidence="2">GH24567</fullName>
    </submittedName>
</protein>
<accession>B4JM32</accession>
<dbReference type="Proteomes" id="UP000001070">
    <property type="component" value="Unassembled WGS sequence"/>
</dbReference>
<organism evidence="3">
    <name type="scientific">Drosophila grimshawi</name>
    <name type="common">Hawaiian fruit fly</name>
    <name type="synonym">Idiomyia grimshawi</name>
    <dbReference type="NCBI Taxonomy" id="7222"/>
    <lineage>
        <taxon>Eukaryota</taxon>
        <taxon>Metazoa</taxon>
        <taxon>Ecdysozoa</taxon>
        <taxon>Arthropoda</taxon>
        <taxon>Hexapoda</taxon>
        <taxon>Insecta</taxon>
        <taxon>Pterygota</taxon>
        <taxon>Neoptera</taxon>
        <taxon>Endopterygota</taxon>
        <taxon>Diptera</taxon>
        <taxon>Brachycera</taxon>
        <taxon>Muscomorpha</taxon>
        <taxon>Ephydroidea</taxon>
        <taxon>Drosophilidae</taxon>
        <taxon>Drosophila</taxon>
        <taxon>Hawaiian Drosophila</taxon>
    </lineage>
</organism>
<dbReference type="InterPro" id="IPR001232">
    <property type="entry name" value="SKP1-like"/>
</dbReference>
<dbReference type="SMART" id="SM00512">
    <property type="entry name" value="Skp1"/>
    <property type="match status" value="1"/>
</dbReference>
<dbReference type="EMBL" id="CH916371">
    <property type="protein sequence ID" value="EDV91793.1"/>
    <property type="molecule type" value="Genomic_DNA"/>
</dbReference>
<dbReference type="InterPro" id="IPR036296">
    <property type="entry name" value="SKP1-like_dim_sf"/>
</dbReference>
<dbReference type="eggNOG" id="ENOG502T9ZA">
    <property type="taxonomic scope" value="Eukaryota"/>
</dbReference>
<evidence type="ECO:0000313" key="2">
    <source>
        <dbReference type="EMBL" id="EDV91793.1"/>
    </source>
</evidence>
<dbReference type="STRING" id="7222.B4JM32"/>
<dbReference type="HOGENOM" id="CLU_889248_0_0_1"/>
<dbReference type="GO" id="GO:0006511">
    <property type="term" value="P:ubiquitin-dependent protein catabolic process"/>
    <property type="evidence" value="ECO:0007669"/>
    <property type="project" value="InterPro"/>
</dbReference>
<evidence type="ECO:0000256" key="1">
    <source>
        <dbReference type="ARBA" id="ARBA00009993"/>
    </source>
</evidence>
<keyword evidence="3" id="KW-1185">Reference proteome</keyword>
<comment type="similarity">
    <text evidence="1">Belongs to the SKP1 family.</text>
</comment>
<name>B4JM32_DROGR</name>
<dbReference type="AlphaFoldDB" id="B4JM32"/>
<gene>
    <name evidence="2" type="primary">Dgri\GH24567</name>
    <name evidence="2" type="ORF">Dgri_GH24567</name>
</gene>
<sequence length="313" mass="34406">MLALITQSKMPHPWLQLSNAAIVGVPLKCPLLSSKSELKMGQQMGSRIPRMKKMEAKSDAFGDGAKQGTELATTDAEVGAGAGAGAEVRCKWEVGELYAIGAAAGAGTGAGAGAGAGAVPVVRSTRTSRSRIQLTHPNWTLVSSLLENRMCRLLHFECSDHKVIHVPSHLINRFSPLVAERQREPLFSPNRMMQLDKISAPMMVRLIRWMHHHRNDDLKQLRNQTPSVANANSINCTWDERFLGFNLDDVLELLLAANALGINPLVEHTILYYVQLIKQHNTNDRSCVESITQTLKHTAQIVKDFEGTDCSLN</sequence>
<proteinExistence type="inferred from homology"/>